<dbReference type="EMBL" id="AYZL01000020">
    <property type="protein sequence ID" value="KRN03776.1"/>
    <property type="molecule type" value="Genomic_DNA"/>
</dbReference>
<organism evidence="6 7">
    <name type="scientific">Holzapfeliella floricola DSM 23037 = JCM 16512</name>
    <dbReference type="NCBI Taxonomy" id="1423744"/>
    <lineage>
        <taxon>Bacteria</taxon>
        <taxon>Bacillati</taxon>
        <taxon>Bacillota</taxon>
        <taxon>Bacilli</taxon>
        <taxon>Lactobacillales</taxon>
        <taxon>Lactobacillaceae</taxon>
        <taxon>Holzapfeliella</taxon>
    </lineage>
</organism>
<dbReference type="FunFam" id="3.50.80.10:FF:000001">
    <property type="entry name" value="D-aminoacyl-tRNA deacylase"/>
    <property type="match status" value="1"/>
</dbReference>
<dbReference type="AlphaFoldDB" id="A0A0R2DI61"/>
<dbReference type="Proteomes" id="UP000051378">
    <property type="component" value="Unassembled WGS sequence"/>
</dbReference>
<keyword evidence="4 5" id="KW-0694">RNA-binding</keyword>
<comment type="catalytic activity">
    <reaction evidence="5">
        <text>glycyl-tRNA(Ala) + H2O = tRNA(Ala) + glycine + H(+)</text>
        <dbReference type="Rhea" id="RHEA:53744"/>
        <dbReference type="Rhea" id="RHEA-COMP:9657"/>
        <dbReference type="Rhea" id="RHEA-COMP:13640"/>
        <dbReference type="ChEBI" id="CHEBI:15377"/>
        <dbReference type="ChEBI" id="CHEBI:15378"/>
        <dbReference type="ChEBI" id="CHEBI:57305"/>
        <dbReference type="ChEBI" id="CHEBI:78442"/>
        <dbReference type="ChEBI" id="CHEBI:78522"/>
    </reaction>
</comment>
<evidence type="ECO:0000256" key="5">
    <source>
        <dbReference type="HAMAP-Rule" id="MF_00518"/>
    </source>
</evidence>
<comment type="subcellular location">
    <subcellularLocation>
        <location evidence="5">Cytoplasm</location>
    </subcellularLocation>
</comment>
<dbReference type="GO" id="GO:0043908">
    <property type="term" value="F:Ser(Gly)-tRNA(Ala) hydrolase activity"/>
    <property type="evidence" value="ECO:0007669"/>
    <property type="project" value="UniProtKB-UniRule"/>
</dbReference>
<keyword evidence="3 5" id="KW-0820">tRNA-binding</keyword>
<dbReference type="Gene3D" id="3.50.80.10">
    <property type="entry name" value="D-tyrosyl-tRNA(Tyr) deacylase"/>
    <property type="match status" value="1"/>
</dbReference>
<dbReference type="PATRIC" id="fig|1423744.4.peg.913"/>
<feature type="short sequence motif" description="Gly-cisPro motif, important for rejection of L-amino acids" evidence="5">
    <location>
        <begin position="137"/>
        <end position="138"/>
    </location>
</feature>
<keyword evidence="2 5" id="KW-0963">Cytoplasm</keyword>
<proteinExistence type="inferred from homology"/>
<dbReference type="EC" id="3.1.1.96" evidence="5"/>
<dbReference type="GO" id="GO:0005737">
    <property type="term" value="C:cytoplasm"/>
    <property type="evidence" value="ECO:0007669"/>
    <property type="project" value="UniProtKB-SubCell"/>
</dbReference>
<dbReference type="GO" id="GO:0019478">
    <property type="term" value="P:D-amino acid catabolic process"/>
    <property type="evidence" value="ECO:0007669"/>
    <property type="project" value="UniProtKB-UniRule"/>
</dbReference>
<dbReference type="InterPro" id="IPR023509">
    <property type="entry name" value="DTD-like_sf"/>
</dbReference>
<comment type="function">
    <text evidence="5">An aminoacyl-tRNA editing enzyme that deacylates mischarged D-aminoacyl-tRNAs. Also deacylates mischarged glycyl-tRNA(Ala), protecting cells against glycine mischarging by AlaRS. Acts via tRNA-based rather than protein-based catalysis; rejects L-amino acids rather than detecting D-amino acids in the active site. By recycling D-aminoacyl-tRNA to D-amino acids and free tRNA molecules, this enzyme counteracts the toxicity associated with the formation of D-aminoacyl-tRNA entities in vivo and helps enforce protein L-homochirality.</text>
</comment>
<dbReference type="RefSeq" id="WP_056975090.1">
    <property type="nucleotide sequence ID" value="NZ_AYZL01000020.1"/>
</dbReference>
<comment type="caution">
    <text evidence="6">The sequence shown here is derived from an EMBL/GenBank/DDBJ whole genome shotgun (WGS) entry which is preliminary data.</text>
</comment>
<comment type="similarity">
    <text evidence="1 5">Belongs to the DTD family.</text>
</comment>
<dbReference type="PANTHER" id="PTHR10472:SF5">
    <property type="entry name" value="D-AMINOACYL-TRNA DEACYLASE 1"/>
    <property type="match status" value="1"/>
</dbReference>
<dbReference type="NCBIfam" id="TIGR00256">
    <property type="entry name" value="D-aminoacyl-tRNA deacylase"/>
    <property type="match status" value="1"/>
</dbReference>
<protein>
    <recommendedName>
        <fullName evidence="5">D-aminoacyl-tRNA deacylase</fullName>
        <shortName evidence="5">DTD</shortName>
        <ecNumber evidence="5">3.1.1.96</ecNumber>
    </recommendedName>
    <alternativeName>
        <fullName evidence="5">Gly-tRNA(Ala) deacylase</fullName>
        <ecNumber evidence="5">3.1.1.-</ecNumber>
    </alternativeName>
</protein>
<dbReference type="GO" id="GO:0000049">
    <property type="term" value="F:tRNA binding"/>
    <property type="evidence" value="ECO:0007669"/>
    <property type="project" value="UniProtKB-UniRule"/>
</dbReference>
<keyword evidence="5" id="KW-0378">Hydrolase</keyword>
<dbReference type="InterPro" id="IPR003732">
    <property type="entry name" value="Daa-tRNA_deacyls_DTD"/>
</dbReference>
<dbReference type="CDD" id="cd00563">
    <property type="entry name" value="Dtyr_deacylase"/>
    <property type="match status" value="1"/>
</dbReference>
<dbReference type="PANTHER" id="PTHR10472">
    <property type="entry name" value="D-TYROSYL-TRNA TYR DEACYLASE"/>
    <property type="match status" value="1"/>
</dbReference>
<sequence>MKIVIQRVQEASVTIDNQLYSQIKKGLLLLVGVHQDDTPDMLQKAAQKIAKMRIFSDDNQKMNLSIKDVAGEILSVSQFTLLANTKKGNRPHFQEAMAPKQAEEFYNQFNDLLREESLTVKEGQFGADMAVASVNDGPVTIVYEL</sequence>
<gene>
    <name evidence="5" type="primary">dtd</name>
    <name evidence="6" type="ORF">FC86_GL000888</name>
</gene>
<comment type="catalytic activity">
    <reaction evidence="5">
        <text>a D-aminoacyl-tRNA + H2O = a tRNA + a D-alpha-amino acid + H(+)</text>
        <dbReference type="Rhea" id="RHEA:13953"/>
        <dbReference type="Rhea" id="RHEA-COMP:10123"/>
        <dbReference type="Rhea" id="RHEA-COMP:10124"/>
        <dbReference type="ChEBI" id="CHEBI:15377"/>
        <dbReference type="ChEBI" id="CHEBI:15378"/>
        <dbReference type="ChEBI" id="CHEBI:59871"/>
        <dbReference type="ChEBI" id="CHEBI:78442"/>
        <dbReference type="ChEBI" id="CHEBI:79333"/>
        <dbReference type="EC" id="3.1.1.96"/>
    </reaction>
</comment>
<dbReference type="HAMAP" id="MF_00518">
    <property type="entry name" value="Deacylase_Dtd"/>
    <property type="match status" value="1"/>
</dbReference>
<dbReference type="OrthoDB" id="9801395at2"/>
<evidence type="ECO:0000313" key="6">
    <source>
        <dbReference type="EMBL" id="KRN03776.1"/>
    </source>
</evidence>
<dbReference type="EC" id="3.1.1.-" evidence="5"/>
<accession>A0A0R2DI61</accession>
<dbReference type="STRING" id="1423744.FC86_GL000888"/>
<comment type="domain">
    <text evidence="5">A Gly-cisPro motif from one monomer fits into the active site of the other monomer to allow specific chiral rejection of L-amino acids.</text>
</comment>
<comment type="subunit">
    <text evidence="5">Homodimer.</text>
</comment>
<evidence type="ECO:0000313" key="7">
    <source>
        <dbReference type="Proteomes" id="UP000051378"/>
    </source>
</evidence>
<evidence type="ECO:0000256" key="2">
    <source>
        <dbReference type="ARBA" id="ARBA00022490"/>
    </source>
</evidence>
<dbReference type="Pfam" id="PF02580">
    <property type="entry name" value="Tyr_Deacylase"/>
    <property type="match status" value="1"/>
</dbReference>
<keyword evidence="7" id="KW-1185">Reference proteome</keyword>
<evidence type="ECO:0000256" key="4">
    <source>
        <dbReference type="ARBA" id="ARBA00022884"/>
    </source>
</evidence>
<name>A0A0R2DI61_9LACO</name>
<dbReference type="GO" id="GO:0051500">
    <property type="term" value="F:D-tyrosyl-tRNA(Tyr) deacylase activity"/>
    <property type="evidence" value="ECO:0007669"/>
    <property type="project" value="TreeGrafter"/>
</dbReference>
<dbReference type="SUPFAM" id="SSF69500">
    <property type="entry name" value="DTD-like"/>
    <property type="match status" value="1"/>
</dbReference>
<evidence type="ECO:0000256" key="3">
    <source>
        <dbReference type="ARBA" id="ARBA00022555"/>
    </source>
</evidence>
<reference evidence="6 7" key="1">
    <citation type="journal article" date="2015" name="Genome Announc.">
        <title>Expanding the biotechnology potential of lactobacilli through comparative genomics of 213 strains and associated genera.</title>
        <authorList>
            <person name="Sun Z."/>
            <person name="Harris H.M."/>
            <person name="McCann A."/>
            <person name="Guo C."/>
            <person name="Argimon S."/>
            <person name="Zhang W."/>
            <person name="Yang X."/>
            <person name="Jeffery I.B."/>
            <person name="Cooney J.C."/>
            <person name="Kagawa T.F."/>
            <person name="Liu W."/>
            <person name="Song Y."/>
            <person name="Salvetti E."/>
            <person name="Wrobel A."/>
            <person name="Rasinkangas P."/>
            <person name="Parkhill J."/>
            <person name="Rea M.C."/>
            <person name="O'Sullivan O."/>
            <person name="Ritari J."/>
            <person name="Douillard F.P."/>
            <person name="Paul Ross R."/>
            <person name="Yang R."/>
            <person name="Briner A.E."/>
            <person name="Felis G.E."/>
            <person name="de Vos W.M."/>
            <person name="Barrangou R."/>
            <person name="Klaenhammer T.R."/>
            <person name="Caufield P.W."/>
            <person name="Cui Y."/>
            <person name="Zhang H."/>
            <person name="O'Toole P.W."/>
        </authorList>
    </citation>
    <scope>NUCLEOTIDE SEQUENCE [LARGE SCALE GENOMIC DNA]</scope>
    <source>
        <strain evidence="6 7">DSM 23037</strain>
    </source>
</reference>
<evidence type="ECO:0000256" key="1">
    <source>
        <dbReference type="ARBA" id="ARBA00009673"/>
    </source>
</evidence>
<dbReference type="GO" id="GO:0106026">
    <property type="term" value="F:Gly-tRNA(Ala) deacylase activity"/>
    <property type="evidence" value="ECO:0007669"/>
    <property type="project" value="UniProtKB-UniRule"/>
</dbReference>